<comment type="similarity">
    <text evidence="2 6">Belongs to the FKBP-type PPIase family.</text>
</comment>
<dbReference type="RefSeq" id="WP_170224913.1">
    <property type="nucleotide sequence ID" value="NZ_BAAAWK010000001.1"/>
</dbReference>
<dbReference type="PROSITE" id="PS50059">
    <property type="entry name" value="FKBP_PPIASE"/>
    <property type="match status" value="1"/>
</dbReference>
<feature type="signal peptide" evidence="7">
    <location>
        <begin position="1"/>
        <end position="20"/>
    </location>
</feature>
<organism evidence="9 10">
    <name type="scientific">Paenarthrobacter aurescens</name>
    <name type="common">Arthrobacter aurescens</name>
    <dbReference type="NCBI Taxonomy" id="43663"/>
    <lineage>
        <taxon>Bacteria</taxon>
        <taxon>Bacillati</taxon>
        <taxon>Actinomycetota</taxon>
        <taxon>Actinomycetes</taxon>
        <taxon>Micrococcales</taxon>
        <taxon>Micrococcaceae</taxon>
        <taxon>Paenarthrobacter</taxon>
    </lineage>
</organism>
<gene>
    <name evidence="9" type="ORF">AAU01_20300</name>
</gene>
<dbReference type="SUPFAM" id="SSF54534">
    <property type="entry name" value="FKBP-like"/>
    <property type="match status" value="1"/>
</dbReference>
<protein>
    <recommendedName>
        <fullName evidence="6">Peptidyl-prolyl cis-trans isomerase</fullName>
        <ecNumber evidence="6">5.2.1.8</ecNumber>
    </recommendedName>
</protein>
<evidence type="ECO:0000313" key="9">
    <source>
        <dbReference type="EMBL" id="GEB19275.1"/>
    </source>
</evidence>
<dbReference type="PROSITE" id="PS51257">
    <property type="entry name" value="PROKAR_LIPOPROTEIN"/>
    <property type="match status" value="1"/>
</dbReference>
<feature type="domain" description="PPIase FKBP-type" evidence="8">
    <location>
        <begin position="230"/>
        <end position="316"/>
    </location>
</feature>
<dbReference type="InterPro" id="IPR046357">
    <property type="entry name" value="PPIase_dom_sf"/>
</dbReference>
<evidence type="ECO:0000256" key="7">
    <source>
        <dbReference type="SAM" id="SignalP"/>
    </source>
</evidence>
<comment type="caution">
    <text evidence="9">The sequence shown here is derived from an EMBL/GenBank/DDBJ whole genome shotgun (WGS) entry which is preliminary data.</text>
</comment>
<dbReference type="Proteomes" id="UP000317715">
    <property type="component" value="Unassembled WGS sequence"/>
</dbReference>
<feature type="chain" id="PRO_5039406726" description="Peptidyl-prolyl cis-trans isomerase" evidence="7">
    <location>
        <begin position="21"/>
        <end position="316"/>
    </location>
</feature>
<evidence type="ECO:0000256" key="6">
    <source>
        <dbReference type="RuleBase" id="RU003915"/>
    </source>
</evidence>
<dbReference type="InterPro" id="IPR001179">
    <property type="entry name" value="PPIase_FKBP_dom"/>
</dbReference>
<keyword evidence="10" id="KW-1185">Reference proteome</keyword>
<dbReference type="GO" id="GO:0003755">
    <property type="term" value="F:peptidyl-prolyl cis-trans isomerase activity"/>
    <property type="evidence" value="ECO:0007669"/>
    <property type="project" value="UniProtKB-UniRule"/>
</dbReference>
<dbReference type="EMBL" id="BJMD01000011">
    <property type="protein sequence ID" value="GEB19275.1"/>
    <property type="molecule type" value="Genomic_DNA"/>
</dbReference>
<keyword evidence="7" id="KW-0732">Signal</keyword>
<dbReference type="GeneID" id="97301044"/>
<evidence type="ECO:0000256" key="4">
    <source>
        <dbReference type="ARBA" id="ARBA00023235"/>
    </source>
</evidence>
<comment type="catalytic activity">
    <reaction evidence="1 5 6">
        <text>[protein]-peptidylproline (omega=180) = [protein]-peptidylproline (omega=0)</text>
        <dbReference type="Rhea" id="RHEA:16237"/>
        <dbReference type="Rhea" id="RHEA-COMP:10747"/>
        <dbReference type="Rhea" id="RHEA-COMP:10748"/>
        <dbReference type="ChEBI" id="CHEBI:83833"/>
        <dbReference type="ChEBI" id="CHEBI:83834"/>
        <dbReference type="EC" id="5.2.1.8"/>
    </reaction>
</comment>
<evidence type="ECO:0000259" key="8">
    <source>
        <dbReference type="PROSITE" id="PS50059"/>
    </source>
</evidence>
<dbReference type="PANTHER" id="PTHR43811">
    <property type="entry name" value="FKBP-TYPE PEPTIDYL-PROLYL CIS-TRANS ISOMERASE FKPA"/>
    <property type="match status" value="1"/>
</dbReference>
<reference evidence="9 10" key="1">
    <citation type="submission" date="2019-06" db="EMBL/GenBank/DDBJ databases">
        <title>Whole genome shotgun sequence of Paenarthrobacter aurescens NBRC 12136.</title>
        <authorList>
            <person name="Hosoyama A."/>
            <person name="Uohara A."/>
            <person name="Ohji S."/>
            <person name="Ichikawa N."/>
        </authorList>
    </citation>
    <scope>NUCLEOTIDE SEQUENCE [LARGE SCALE GENOMIC DNA]</scope>
    <source>
        <strain evidence="9 10">NBRC 12136</strain>
    </source>
</reference>
<proteinExistence type="inferred from homology"/>
<dbReference type="Gene3D" id="3.10.50.40">
    <property type="match status" value="1"/>
</dbReference>
<keyword evidence="4 5" id="KW-0413">Isomerase</keyword>
<keyword evidence="3 5" id="KW-0697">Rotamase</keyword>
<evidence type="ECO:0000256" key="3">
    <source>
        <dbReference type="ARBA" id="ARBA00023110"/>
    </source>
</evidence>
<dbReference type="EC" id="5.2.1.8" evidence="6"/>
<dbReference type="Pfam" id="PF00254">
    <property type="entry name" value="FKBP_C"/>
    <property type="match status" value="1"/>
</dbReference>
<name>A0A4Y3NFM7_PAEAU</name>
<evidence type="ECO:0000256" key="2">
    <source>
        <dbReference type="ARBA" id="ARBA00006577"/>
    </source>
</evidence>
<dbReference type="AlphaFoldDB" id="A0A4Y3NFM7"/>
<sequence length="316" mass="32583">MRRLLAILLPALLLITACGGGDTPAAEPTSKSVGDVSKLDSLKVTDNGNDKAPGIEFSKPLAVTGPTVKVVKEGDGEPVKMGQIAELVFVMVDGTDGKTLEDGYTKGPQAIELSEQMKPGNELIFDAIIGAKVGSHVAIAAPGSSNASGGSTASAPASSQLVVFKIASAKDAPGLLSKEETDQLDKDGKLPKVTFDDKGAPSVEIPKTDAPSGLSVKVLSEGTGEELKDSDTINANYTGWRWEDSTKFDSSYDRGEAATFGLNQVIKGWTLGLTGQKVGSKVLLTIPADLAYGANAAAQGKPAGPLVFVVEITGKK</sequence>
<dbReference type="PANTHER" id="PTHR43811:SF19">
    <property type="entry name" value="39 KDA FK506-BINDING NUCLEAR PROTEIN"/>
    <property type="match status" value="1"/>
</dbReference>
<accession>A0A4Y3NFM7</accession>
<evidence type="ECO:0000256" key="1">
    <source>
        <dbReference type="ARBA" id="ARBA00000971"/>
    </source>
</evidence>
<evidence type="ECO:0000313" key="10">
    <source>
        <dbReference type="Proteomes" id="UP000317715"/>
    </source>
</evidence>
<evidence type="ECO:0000256" key="5">
    <source>
        <dbReference type="PROSITE-ProRule" id="PRU00277"/>
    </source>
</evidence>